<feature type="non-terminal residue" evidence="1">
    <location>
        <position position="211"/>
    </location>
</feature>
<dbReference type="SUPFAM" id="SSF50969">
    <property type="entry name" value="YVTN repeat-like/Quinoprotein amine dehydrogenase"/>
    <property type="match status" value="1"/>
</dbReference>
<organism evidence="1 2">
    <name type="scientific">Armillaria tabescens</name>
    <name type="common">Ringless honey mushroom</name>
    <name type="synonym">Agaricus tabescens</name>
    <dbReference type="NCBI Taxonomy" id="1929756"/>
    <lineage>
        <taxon>Eukaryota</taxon>
        <taxon>Fungi</taxon>
        <taxon>Dikarya</taxon>
        <taxon>Basidiomycota</taxon>
        <taxon>Agaricomycotina</taxon>
        <taxon>Agaricomycetes</taxon>
        <taxon>Agaricomycetidae</taxon>
        <taxon>Agaricales</taxon>
        <taxon>Marasmiineae</taxon>
        <taxon>Physalacriaceae</taxon>
        <taxon>Desarmillaria</taxon>
    </lineage>
</organism>
<gene>
    <name evidence="1" type="ORF">EV420DRAFT_1243324</name>
</gene>
<dbReference type="RefSeq" id="XP_060339258.1">
    <property type="nucleotide sequence ID" value="XM_060466659.1"/>
</dbReference>
<dbReference type="AlphaFoldDB" id="A0AA39NPK6"/>
<protein>
    <recommendedName>
        <fullName evidence="3">WD40 repeat-like protein</fullName>
    </recommendedName>
</protein>
<reference evidence="1" key="1">
    <citation type="submission" date="2023-06" db="EMBL/GenBank/DDBJ databases">
        <authorList>
            <consortium name="Lawrence Berkeley National Laboratory"/>
            <person name="Ahrendt S."/>
            <person name="Sahu N."/>
            <person name="Indic B."/>
            <person name="Wong-Bajracharya J."/>
            <person name="Merenyi Z."/>
            <person name="Ke H.-M."/>
            <person name="Monk M."/>
            <person name="Kocsube S."/>
            <person name="Drula E."/>
            <person name="Lipzen A."/>
            <person name="Balint B."/>
            <person name="Henrissat B."/>
            <person name="Andreopoulos B."/>
            <person name="Martin F.M."/>
            <person name="Harder C.B."/>
            <person name="Rigling D."/>
            <person name="Ford K.L."/>
            <person name="Foster G.D."/>
            <person name="Pangilinan J."/>
            <person name="Papanicolaou A."/>
            <person name="Barry K."/>
            <person name="LaButti K."/>
            <person name="Viragh M."/>
            <person name="Koriabine M."/>
            <person name="Yan M."/>
            <person name="Riley R."/>
            <person name="Champramary S."/>
            <person name="Plett K.L."/>
            <person name="Tsai I.J."/>
            <person name="Slot J."/>
            <person name="Sipos G."/>
            <person name="Plett J."/>
            <person name="Nagy L.G."/>
            <person name="Grigoriev I.V."/>
        </authorList>
    </citation>
    <scope>NUCLEOTIDE SEQUENCE</scope>
    <source>
        <strain evidence="1">CCBAS 213</strain>
    </source>
</reference>
<dbReference type="GeneID" id="85350207"/>
<keyword evidence="2" id="KW-1185">Reference proteome</keyword>
<proteinExistence type="predicted"/>
<dbReference type="Proteomes" id="UP001175211">
    <property type="component" value="Unassembled WGS sequence"/>
</dbReference>
<evidence type="ECO:0008006" key="3">
    <source>
        <dbReference type="Google" id="ProtNLM"/>
    </source>
</evidence>
<evidence type="ECO:0000313" key="1">
    <source>
        <dbReference type="EMBL" id="KAK0469465.1"/>
    </source>
</evidence>
<accession>A0AA39NPK6</accession>
<comment type="caution">
    <text evidence="1">The sequence shown here is derived from an EMBL/GenBank/DDBJ whole genome shotgun (WGS) entry which is preliminary data.</text>
</comment>
<dbReference type="EMBL" id="JAUEPS010000001">
    <property type="protein sequence ID" value="KAK0469465.1"/>
    <property type="molecule type" value="Genomic_DNA"/>
</dbReference>
<evidence type="ECO:0000313" key="2">
    <source>
        <dbReference type="Proteomes" id="UP001175211"/>
    </source>
</evidence>
<feature type="non-terminal residue" evidence="1">
    <location>
        <position position="1"/>
    </location>
</feature>
<sequence>VLSMGQSTIHYHTPILTSLFLSILHSWDLRFLSAMNLKNANVRVQPLFRSCHDPTIAGKSTRPRGIVSISQGNMATAPVFFALAMNSEIQLYSRTGLEPLGNLYRHPNMTANSFDIGLSSSPCGRWVAASSSQSEARVYLFDVENTTRAWETRHIRVQLWAPFQRYRKLDWSGTSLAICSTAGLVLVWYPDIEVYRNCQEAPVHASTRWSW</sequence>
<dbReference type="InterPro" id="IPR011044">
    <property type="entry name" value="Quino_amine_DH_bsu"/>
</dbReference>
<name>A0AA39NPK6_ARMTA</name>